<reference evidence="3 4" key="1">
    <citation type="submission" date="2022-06" db="EMBL/GenBank/DDBJ databases">
        <title>Halogeometricum sp. a new haloarchaeum isolate from saline soil.</title>
        <authorList>
            <person name="Strakova D."/>
            <person name="Galisteo C."/>
            <person name="Sanchez-Porro C."/>
            <person name="Ventosa A."/>
        </authorList>
    </citation>
    <scope>NUCLEOTIDE SEQUENCE [LARGE SCALE GENOMIC DNA]</scope>
    <source>
        <strain evidence="4">S3BR25-2</strain>
    </source>
</reference>
<feature type="transmembrane region" description="Helical" evidence="1">
    <location>
        <begin position="31"/>
        <end position="49"/>
    </location>
</feature>
<evidence type="ECO:0000259" key="2">
    <source>
        <dbReference type="Pfam" id="PF26413"/>
    </source>
</evidence>
<protein>
    <recommendedName>
        <fullName evidence="2">DUF8108 domain-containing protein</fullName>
    </recommendedName>
</protein>
<evidence type="ECO:0000256" key="1">
    <source>
        <dbReference type="SAM" id="Phobius"/>
    </source>
</evidence>
<comment type="caution">
    <text evidence="3">The sequence shown here is derived from an EMBL/GenBank/DDBJ whole genome shotgun (WGS) entry which is preliminary data.</text>
</comment>
<feature type="domain" description="DUF8108" evidence="2">
    <location>
        <begin position="52"/>
        <end position="116"/>
    </location>
</feature>
<keyword evidence="1" id="KW-0812">Transmembrane</keyword>
<keyword evidence="1" id="KW-1133">Transmembrane helix</keyword>
<name>A0ABU2G551_9EURY</name>
<keyword evidence="1" id="KW-0472">Membrane</keyword>
<dbReference type="RefSeq" id="WP_310929880.1">
    <property type="nucleotide sequence ID" value="NZ_JAMQOQ010000005.1"/>
</dbReference>
<evidence type="ECO:0000313" key="4">
    <source>
        <dbReference type="Proteomes" id="UP001254813"/>
    </source>
</evidence>
<dbReference type="Pfam" id="PF26413">
    <property type="entry name" value="DUF8108"/>
    <property type="match status" value="1"/>
</dbReference>
<dbReference type="EMBL" id="JAMQOQ010000005">
    <property type="protein sequence ID" value="MDS0295908.1"/>
    <property type="molecule type" value="Genomic_DNA"/>
</dbReference>
<organism evidence="3 4">
    <name type="scientific">Halogeometricum luteum</name>
    <dbReference type="NCBI Taxonomy" id="2950537"/>
    <lineage>
        <taxon>Archaea</taxon>
        <taxon>Methanobacteriati</taxon>
        <taxon>Methanobacteriota</taxon>
        <taxon>Stenosarchaea group</taxon>
        <taxon>Halobacteria</taxon>
        <taxon>Halobacteriales</taxon>
        <taxon>Haloferacaceae</taxon>
        <taxon>Halogeometricum</taxon>
    </lineage>
</organism>
<evidence type="ECO:0000313" key="3">
    <source>
        <dbReference type="EMBL" id="MDS0295908.1"/>
    </source>
</evidence>
<keyword evidence="4" id="KW-1185">Reference proteome</keyword>
<gene>
    <name evidence="3" type="ORF">NDI79_17175</name>
</gene>
<proteinExistence type="predicted"/>
<accession>A0ABU2G551</accession>
<dbReference type="Proteomes" id="UP001254813">
    <property type="component" value="Unassembled WGS sequence"/>
</dbReference>
<dbReference type="InterPro" id="IPR058421">
    <property type="entry name" value="DUF8108_C"/>
</dbReference>
<sequence length="117" mass="12225">MASRDGLLLAVALFAVFAAVGALARTPAGRVVLPFASLAVLGGFAYLLTREAAYARTTLGTRTRLLDSPAESGDAACVDCGAPATTTRRYVREFVVLGVPLVLLDDGTNRYCADCLD</sequence>